<dbReference type="Pfam" id="PF00852">
    <property type="entry name" value="Glyco_transf_10"/>
    <property type="match status" value="1"/>
</dbReference>
<dbReference type="SUPFAM" id="SSF53756">
    <property type="entry name" value="UDP-Glycosyltransferase/glycogen phosphorylase"/>
    <property type="match status" value="1"/>
</dbReference>
<evidence type="ECO:0000259" key="1">
    <source>
        <dbReference type="Pfam" id="PF00852"/>
    </source>
</evidence>
<organism evidence="2">
    <name type="scientific">viral metagenome</name>
    <dbReference type="NCBI Taxonomy" id="1070528"/>
    <lineage>
        <taxon>unclassified sequences</taxon>
        <taxon>metagenomes</taxon>
        <taxon>organismal metagenomes</taxon>
    </lineage>
</organism>
<dbReference type="InterPro" id="IPR055270">
    <property type="entry name" value="Glyco_tran_10_C"/>
</dbReference>
<sequence>MSFLCSSKRGILGQKLRQLIYKNQSILELRTGRELSFWRSGKDELLPQVCRRGNRILGIASGAKKDLHLPFQFSIILENSQQDNYFTEKLIDCLLCKTVPIYWGCPNIGAYFDARGIIILRSIDGGIIEELVMQLKKCGPEFYEQRREAIENNYDMAFNYAFNYSERLKKLIHT</sequence>
<protein>
    <recommendedName>
        <fullName evidence="1">Fucosyltransferase C-terminal domain-containing protein</fullName>
    </recommendedName>
</protein>
<dbReference type="EMBL" id="MN740743">
    <property type="protein sequence ID" value="QHU09713.1"/>
    <property type="molecule type" value="Genomic_DNA"/>
</dbReference>
<dbReference type="AlphaFoldDB" id="A0A6C0JWF9"/>
<proteinExistence type="predicted"/>
<feature type="domain" description="Fucosyltransferase C-terminal" evidence="1">
    <location>
        <begin position="66"/>
        <end position="106"/>
    </location>
</feature>
<name>A0A6C0JWF9_9ZZZZ</name>
<reference evidence="2" key="1">
    <citation type="journal article" date="2020" name="Nature">
        <title>Giant virus diversity and host interactions through global metagenomics.</title>
        <authorList>
            <person name="Schulz F."/>
            <person name="Roux S."/>
            <person name="Paez-Espino D."/>
            <person name="Jungbluth S."/>
            <person name="Walsh D.A."/>
            <person name="Denef V.J."/>
            <person name="McMahon K.D."/>
            <person name="Konstantinidis K.T."/>
            <person name="Eloe-Fadrosh E.A."/>
            <person name="Kyrpides N.C."/>
            <person name="Woyke T."/>
        </authorList>
    </citation>
    <scope>NUCLEOTIDE SEQUENCE</scope>
    <source>
        <strain evidence="2">GVMAG-S-1101164-105</strain>
    </source>
</reference>
<dbReference type="Gene3D" id="3.40.50.11660">
    <property type="entry name" value="Glycosyl transferase family 10, C-terminal domain"/>
    <property type="match status" value="1"/>
</dbReference>
<accession>A0A6C0JWF9</accession>
<dbReference type="InterPro" id="IPR038577">
    <property type="entry name" value="GT10-like_C_sf"/>
</dbReference>
<evidence type="ECO:0000313" key="2">
    <source>
        <dbReference type="EMBL" id="QHU09713.1"/>
    </source>
</evidence>